<reference evidence="1 2" key="1">
    <citation type="journal article" date="2019" name="Int. J. Syst. Evol. Microbiol.">
        <title>The Global Catalogue of Microorganisms (GCM) 10K type strain sequencing project: providing services to taxonomists for standard genome sequencing and annotation.</title>
        <authorList>
            <consortium name="The Broad Institute Genomics Platform"/>
            <consortium name="The Broad Institute Genome Sequencing Center for Infectious Disease"/>
            <person name="Wu L."/>
            <person name="Ma J."/>
        </authorList>
    </citation>
    <scope>NUCLEOTIDE SEQUENCE [LARGE SCALE GENOMIC DNA]</scope>
    <source>
        <strain evidence="1 2">NBRC 111368</strain>
    </source>
</reference>
<evidence type="ECO:0000313" key="2">
    <source>
        <dbReference type="Proteomes" id="UP001596328"/>
    </source>
</evidence>
<dbReference type="PANTHER" id="PTHR12697:SF5">
    <property type="entry name" value="DEOXYHYPUSINE HYDROXYLASE"/>
    <property type="match status" value="1"/>
</dbReference>
<accession>A0ABD5S4Y9</accession>
<proteinExistence type="predicted"/>
<evidence type="ECO:0000313" key="1">
    <source>
        <dbReference type="EMBL" id="MFC6726681.1"/>
    </source>
</evidence>
<keyword evidence="2" id="KW-1185">Reference proteome</keyword>
<dbReference type="InterPro" id="IPR016024">
    <property type="entry name" value="ARM-type_fold"/>
</dbReference>
<dbReference type="Proteomes" id="UP001596328">
    <property type="component" value="Unassembled WGS sequence"/>
</dbReference>
<gene>
    <name evidence="1" type="ORF">ACFQE1_20380</name>
</gene>
<dbReference type="PANTHER" id="PTHR12697">
    <property type="entry name" value="PBS LYASE HEAT-LIKE PROTEIN"/>
    <property type="match status" value="1"/>
</dbReference>
<comment type="caution">
    <text evidence="1">The sequence shown here is derived from an EMBL/GenBank/DDBJ whole genome shotgun (WGS) entry which is preliminary data.</text>
</comment>
<feature type="non-terminal residue" evidence="1">
    <location>
        <position position="217"/>
    </location>
</feature>
<dbReference type="SUPFAM" id="SSF48371">
    <property type="entry name" value="ARM repeat"/>
    <property type="match status" value="1"/>
</dbReference>
<dbReference type="Pfam" id="PF13646">
    <property type="entry name" value="HEAT_2"/>
    <property type="match status" value="1"/>
</dbReference>
<dbReference type="EMBL" id="JBHSWU010001309">
    <property type="protein sequence ID" value="MFC6726681.1"/>
    <property type="molecule type" value="Genomic_DNA"/>
</dbReference>
<protein>
    <submittedName>
        <fullName evidence="1">HEAT repeat domain-containing protein</fullName>
    </submittedName>
</protein>
<organism evidence="1 2">
    <name type="scientific">Halobium palmae</name>
    <dbReference type="NCBI Taxonomy" id="1776492"/>
    <lineage>
        <taxon>Archaea</taxon>
        <taxon>Methanobacteriati</taxon>
        <taxon>Methanobacteriota</taxon>
        <taxon>Stenosarchaea group</taxon>
        <taxon>Halobacteria</taxon>
        <taxon>Halobacteriales</taxon>
        <taxon>Haloferacaceae</taxon>
        <taxon>Halobium</taxon>
    </lineage>
</organism>
<name>A0ABD5S4Y9_9EURY</name>
<dbReference type="InterPro" id="IPR011989">
    <property type="entry name" value="ARM-like"/>
</dbReference>
<dbReference type="AlphaFoldDB" id="A0ABD5S4Y9"/>
<sequence>DALDDSAQAVEDADLDADDDADTIAALLEATDELATGIDDAQAFDDLAVREQLAYEGFYDVLGHYKDYPVEWSALKEHEQRGNVGMVLLALDSLGSEFMEDHCMETLIRMGDPAAFDEMHQRAQKRNKPAIKALGKMGSGAEDAVETLMEYVDADKDPGLQKVTFRALGEIGDDRATQPLADKLEMDNEIVRPHAARALGLLGDTRAVKPLTEMLED</sequence>
<dbReference type="Gene3D" id="1.25.10.10">
    <property type="entry name" value="Leucine-rich Repeat Variant"/>
    <property type="match status" value="1"/>
</dbReference>
<feature type="non-terminal residue" evidence="1">
    <location>
        <position position="1"/>
    </location>
</feature>